<gene>
    <name evidence="4" type="primary">ga29558</name>
    <name evidence="4" type="ORF">PR202_ga29558</name>
</gene>
<dbReference type="AlphaFoldDB" id="A0AAV5DLG1"/>
<dbReference type="InterPro" id="IPR016024">
    <property type="entry name" value="ARM-type_fold"/>
</dbReference>
<feature type="domain" description="DUF7032" evidence="3">
    <location>
        <begin position="31"/>
        <end position="146"/>
    </location>
</feature>
<comment type="caution">
    <text evidence="4">The sequence shown here is derived from an EMBL/GenBank/DDBJ whole genome shotgun (WGS) entry which is preliminary data.</text>
</comment>
<keyword evidence="5" id="KW-1185">Reference proteome</keyword>
<dbReference type="InterPro" id="IPR011989">
    <property type="entry name" value="ARM-like"/>
</dbReference>
<evidence type="ECO:0000256" key="2">
    <source>
        <dbReference type="SAM" id="MobiDB-lite"/>
    </source>
</evidence>
<dbReference type="PANTHER" id="PTHR46043:SF5">
    <property type="entry name" value="ARM REPEAT SUPERFAMILY PROTEIN"/>
    <property type="match status" value="1"/>
</dbReference>
<evidence type="ECO:0000313" key="4">
    <source>
        <dbReference type="EMBL" id="GJN11372.1"/>
    </source>
</evidence>
<reference evidence="4" key="1">
    <citation type="journal article" date="2018" name="DNA Res.">
        <title>Multiple hybrid de novo genome assembly of finger millet, an orphan allotetraploid crop.</title>
        <authorList>
            <person name="Hatakeyama M."/>
            <person name="Aluri S."/>
            <person name="Balachadran M.T."/>
            <person name="Sivarajan S.R."/>
            <person name="Patrignani A."/>
            <person name="Gruter S."/>
            <person name="Poveda L."/>
            <person name="Shimizu-Inatsugi R."/>
            <person name="Baeten J."/>
            <person name="Francoijs K.J."/>
            <person name="Nataraja K.N."/>
            <person name="Reddy Y.A.N."/>
            <person name="Phadnis S."/>
            <person name="Ravikumar R.L."/>
            <person name="Schlapbach R."/>
            <person name="Sreeman S.M."/>
            <person name="Shimizu K.K."/>
        </authorList>
    </citation>
    <scope>NUCLEOTIDE SEQUENCE</scope>
</reference>
<dbReference type="PANTHER" id="PTHR46043">
    <property type="entry name" value="ARM REPEAT SUPERFAMILY PROTEIN"/>
    <property type="match status" value="1"/>
</dbReference>
<dbReference type="PROSITE" id="PS50176">
    <property type="entry name" value="ARM_REPEAT"/>
    <property type="match status" value="1"/>
</dbReference>
<sequence length="621" mass="64969">MGEAAGDEEAAAGSRQEPEQDELGRLLAAALDAIRGLISDSLSASLFPVKWQLIRDRLNRLHAGLADITVSTTTSDDDNGSEDGRAAFAALLRGVAETASAGRDLVPRSEGWSYGGGKLRLRSDLDLLSASLDAHAAALDEVHASGALARGARALVVPPPPPGAPRDDVRFYARDLLARARVGMRREAAAALSELLRDGGDERWARVVAAEVAADGIGVLVTLLECDDAGVQDDALDAVSVIAGFDAHRADLVVGGVVAPLVRVLDGTGPTGVRERAARVLCRLTENSDNAWAVAAHGGVTALLNACSVSSSADNNGESELACAACRVLRNLAGVDEIRKFMVTDAGAVPVLVGLISRSRDDAARIQATELLAAMAAAGGDGSVRDAVVQSGAVECLVHALDPSPIRSSKSREVALRAIDALCFPSSPSPTNAATTITVDRLLAVGFLDRVLALLRDAGDAALQHCALKSAHRLCYASSSSEETTKKAMGDAGFMPELAAVLASAKSPEKARELAAEALCALVSTHRNRRRFVQEDRAGGVAQLVQALPRAEEKASPTTRFVLAALLHLADSSSGRRKIVSSEHFRNLEKLAEANVPDAKRLVKKLGGSKLRSIFHGIWSL</sequence>
<dbReference type="InterPro" id="IPR054296">
    <property type="entry name" value="DUF7032"/>
</dbReference>
<feature type="repeat" description="ARM" evidence="1">
    <location>
        <begin position="256"/>
        <end position="299"/>
    </location>
</feature>
<evidence type="ECO:0000256" key="1">
    <source>
        <dbReference type="PROSITE-ProRule" id="PRU00259"/>
    </source>
</evidence>
<dbReference type="Proteomes" id="UP001054889">
    <property type="component" value="Unassembled WGS sequence"/>
</dbReference>
<feature type="compositionally biased region" description="Acidic residues" evidence="2">
    <location>
        <begin position="1"/>
        <end position="10"/>
    </location>
</feature>
<proteinExistence type="predicted"/>
<dbReference type="Gene3D" id="1.25.10.10">
    <property type="entry name" value="Leucine-rich Repeat Variant"/>
    <property type="match status" value="1"/>
</dbReference>
<evidence type="ECO:0000313" key="5">
    <source>
        <dbReference type="Proteomes" id="UP001054889"/>
    </source>
</evidence>
<dbReference type="EMBL" id="BQKI01000018">
    <property type="protein sequence ID" value="GJN11372.1"/>
    <property type="molecule type" value="Genomic_DNA"/>
</dbReference>
<dbReference type="Pfam" id="PF23005">
    <property type="entry name" value="DUF7032"/>
    <property type="match status" value="1"/>
</dbReference>
<name>A0AAV5DLG1_ELECO</name>
<dbReference type="SMART" id="SM00185">
    <property type="entry name" value="ARM"/>
    <property type="match status" value="6"/>
</dbReference>
<protein>
    <recommendedName>
        <fullName evidence="3">DUF7032 domain-containing protein</fullName>
    </recommendedName>
</protein>
<reference evidence="4" key="2">
    <citation type="submission" date="2021-12" db="EMBL/GenBank/DDBJ databases">
        <title>Resequencing data analysis of finger millet.</title>
        <authorList>
            <person name="Hatakeyama M."/>
            <person name="Aluri S."/>
            <person name="Balachadran M.T."/>
            <person name="Sivarajan S.R."/>
            <person name="Poveda L."/>
            <person name="Shimizu-Inatsugi R."/>
            <person name="Schlapbach R."/>
            <person name="Sreeman S.M."/>
            <person name="Shimizu K.K."/>
        </authorList>
    </citation>
    <scope>NUCLEOTIDE SEQUENCE</scope>
</reference>
<organism evidence="4 5">
    <name type="scientific">Eleusine coracana subsp. coracana</name>
    <dbReference type="NCBI Taxonomy" id="191504"/>
    <lineage>
        <taxon>Eukaryota</taxon>
        <taxon>Viridiplantae</taxon>
        <taxon>Streptophyta</taxon>
        <taxon>Embryophyta</taxon>
        <taxon>Tracheophyta</taxon>
        <taxon>Spermatophyta</taxon>
        <taxon>Magnoliopsida</taxon>
        <taxon>Liliopsida</taxon>
        <taxon>Poales</taxon>
        <taxon>Poaceae</taxon>
        <taxon>PACMAD clade</taxon>
        <taxon>Chloridoideae</taxon>
        <taxon>Cynodonteae</taxon>
        <taxon>Eleusininae</taxon>
        <taxon>Eleusine</taxon>
    </lineage>
</organism>
<feature type="region of interest" description="Disordered" evidence="2">
    <location>
        <begin position="1"/>
        <end position="21"/>
    </location>
</feature>
<accession>A0AAV5DLG1</accession>
<dbReference type="InterPro" id="IPR000225">
    <property type="entry name" value="Armadillo"/>
</dbReference>
<dbReference type="SUPFAM" id="SSF48371">
    <property type="entry name" value="ARM repeat"/>
    <property type="match status" value="1"/>
</dbReference>
<evidence type="ECO:0000259" key="3">
    <source>
        <dbReference type="Pfam" id="PF23005"/>
    </source>
</evidence>